<dbReference type="InterPro" id="IPR050651">
    <property type="entry name" value="Plant_Cytochrome_P450_Monoox"/>
</dbReference>
<evidence type="ECO:0000256" key="4">
    <source>
        <dbReference type="ARBA" id="ARBA00023002"/>
    </source>
</evidence>
<accession>A0A8T0CKH7</accession>
<evidence type="ECO:0000256" key="6">
    <source>
        <dbReference type="ARBA" id="ARBA00023033"/>
    </source>
</evidence>
<comment type="similarity">
    <text evidence="1 8">Belongs to the cytochrome P450 family.</text>
</comment>
<dbReference type="OrthoDB" id="1055148at2759"/>
<dbReference type="PRINTS" id="PR00463">
    <property type="entry name" value="EP450I"/>
</dbReference>
<dbReference type="InterPro" id="IPR017972">
    <property type="entry name" value="Cyt_P450_CS"/>
</dbReference>
<feature type="binding site" description="axial binding residue" evidence="7">
    <location>
        <position position="128"/>
    </location>
    <ligand>
        <name>heme</name>
        <dbReference type="ChEBI" id="CHEBI:30413"/>
    </ligand>
    <ligandPart>
        <name>Fe</name>
        <dbReference type="ChEBI" id="CHEBI:18248"/>
    </ligandPart>
</feature>
<evidence type="ECO:0000256" key="3">
    <source>
        <dbReference type="ARBA" id="ARBA00022723"/>
    </source>
</evidence>
<comment type="cofactor">
    <cofactor evidence="7">
        <name>heme</name>
        <dbReference type="ChEBI" id="CHEBI:30413"/>
    </cofactor>
</comment>
<dbReference type="AlphaFoldDB" id="A0A8T0CKH7"/>
<dbReference type="Gene3D" id="1.10.630.10">
    <property type="entry name" value="Cytochrome P450"/>
    <property type="match status" value="1"/>
</dbReference>
<dbReference type="GO" id="GO:0004497">
    <property type="term" value="F:monooxygenase activity"/>
    <property type="evidence" value="ECO:0007669"/>
    <property type="project" value="UniProtKB-KW"/>
</dbReference>
<evidence type="ECO:0000256" key="5">
    <source>
        <dbReference type="ARBA" id="ARBA00023004"/>
    </source>
</evidence>
<keyword evidence="5 7" id="KW-0408">Iron</keyword>
<organism evidence="9 10">
    <name type="scientific">Corymbia citriodora subsp. variegata</name>
    <dbReference type="NCBI Taxonomy" id="360336"/>
    <lineage>
        <taxon>Eukaryota</taxon>
        <taxon>Viridiplantae</taxon>
        <taxon>Streptophyta</taxon>
        <taxon>Embryophyta</taxon>
        <taxon>Tracheophyta</taxon>
        <taxon>Spermatophyta</taxon>
        <taxon>Magnoliopsida</taxon>
        <taxon>eudicotyledons</taxon>
        <taxon>Gunneridae</taxon>
        <taxon>Pentapetalae</taxon>
        <taxon>rosids</taxon>
        <taxon>malvids</taxon>
        <taxon>Myrtales</taxon>
        <taxon>Myrtaceae</taxon>
        <taxon>Myrtoideae</taxon>
        <taxon>Eucalypteae</taxon>
        <taxon>Corymbia</taxon>
    </lineage>
</organism>
<keyword evidence="3 7" id="KW-0479">Metal-binding</keyword>
<dbReference type="PROSITE" id="PS00086">
    <property type="entry name" value="CYTOCHROME_P450"/>
    <property type="match status" value="1"/>
</dbReference>
<evidence type="ECO:0000313" key="10">
    <source>
        <dbReference type="Proteomes" id="UP000806378"/>
    </source>
</evidence>
<dbReference type="InterPro" id="IPR036396">
    <property type="entry name" value="Cyt_P450_sf"/>
</dbReference>
<dbReference type="GO" id="GO:0005506">
    <property type="term" value="F:iron ion binding"/>
    <property type="evidence" value="ECO:0007669"/>
    <property type="project" value="InterPro"/>
</dbReference>
<dbReference type="Proteomes" id="UP000806378">
    <property type="component" value="Unassembled WGS sequence"/>
</dbReference>
<keyword evidence="2 7" id="KW-0349">Heme</keyword>
<sequence length="196" mass="22096">MEWAFANLLNHPTILKKAKAEIDSQIGQNRLIDESDLSKLPYIQNIISETLRLHPSVPLLLPHYSSDDCTIGGFSVQRGTIVLVNAWAIHRDPEQWSDPTSFKPERFESDGDKMNRLILPFGLGRRACPGATLAHKMMGLTLGSLIQCFEWKRIGEEEVDMVETEGLTVHREKPLEALCRPCEIMDKVLSESSNNV</sequence>
<dbReference type="InterPro" id="IPR002401">
    <property type="entry name" value="Cyt_P450_E_grp-I"/>
</dbReference>
<dbReference type="SUPFAM" id="SSF48264">
    <property type="entry name" value="Cytochrome P450"/>
    <property type="match status" value="1"/>
</dbReference>
<evidence type="ECO:0000256" key="1">
    <source>
        <dbReference type="ARBA" id="ARBA00010617"/>
    </source>
</evidence>
<dbReference type="GO" id="GO:0016705">
    <property type="term" value="F:oxidoreductase activity, acting on paired donors, with incorporation or reduction of molecular oxygen"/>
    <property type="evidence" value="ECO:0007669"/>
    <property type="project" value="InterPro"/>
</dbReference>
<dbReference type="InterPro" id="IPR001128">
    <property type="entry name" value="Cyt_P450"/>
</dbReference>
<dbReference type="PRINTS" id="PR00385">
    <property type="entry name" value="P450"/>
</dbReference>
<evidence type="ECO:0000256" key="7">
    <source>
        <dbReference type="PIRSR" id="PIRSR602401-1"/>
    </source>
</evidence>
<reference evidence="9" key="1">
    <citation type="submission" date="2020-05" db="EMBL/GenBank/DDBJ databases">
        <title>WGS assembly of Corymbia citriodora subspecies variegata.</title>
        <authorList>
            <person name="Barry K."/>
            <person name="Hundley H."/>
            <person name="Shu S."/>
            <person name="Jenkins J."/>
            <person name="Grimwood J."/>
            <person name="Baten A."/>
        </authorList>
    </citation>
    <scope>NUCLEOTIDE SEQUENCE</scope>
    <source>
        <strain evidence="9">CV2-018</strain>
    </source>
</reference>
<dbReference type="EMBL" id="MU092252">
    <property type="protein sequence ID" value="KAF7846646.1"/>
    <property type="molecule type" value="Genomic_DNA"/>
</dbReference>
<dbReference type="Gramene" id="rna-gnl|WGS:JABURB|Cocit.L3971.1">
    <property type="protein sequence ID" value="cds-KAF7846646.1"/>
    <property type="gene ID" value="gene-BT93_L3971"/>
</dbReference>
<protein>
    <recommendedName>
        <fullName evidence="11">Cytochrome P450</fullName>
    </recommendedName>
</protein>
<proteinExistence type="inferred from homology"/>
<name>A0A8T0CKH7_CORYI</name>
<comment type="caution">
    <text evidence="9">The sequence shown here is derived from an EMBL/GenBank/DDBJ whole genome shotgun (WGS) entry which is preliminary data.</text>
</comment>
<dbReference type="PANTHER" id="PTHR47947">
    <property type="entry name" value="CYTOCHROME P450 82C3-RELATED"/>
    <property type="match status" value="1"/>
</dbReference>
<evidence type="ECO:0000313" key="9">
    <source>
        <dbReference type="EMBL" id="KAF7846646.1"/>
    </source>
</evidence>
<gene>
    <name evidence="9" type="ORF">BT93_L3971</name>
</gene>
<evidence type="ECO:0008006" key="11">
    <source>
        <dbReference type="Google" id="ProtNLM"/>
    </source>
</evidence>
<keyword evidence="6 8" id="KW-0503">Monooxygenase</keyword>
<dbReference type="Pfam" id="PF00067">
    <property type="entry name" value="p450"/>
    <property type="match status" value="1"/>
</dbReference>
<evidence type="ECO:0000256" key="8">
    <source>
        <dbReference type="RuleBase" id="RU000461"/>
    </source>
</evidence>
<keyword evidence="10" id="KW-1185">Reference proteome</keyword>
<keyword evidence="4 8" id="KW-0560">Oxidoreductase</keyword>
<evidence type="ECO:0000256" key="2">
    <source>
        <dbReference type="ARBA" id="ARBA00022617"/>
    </source>
</evidence>
<dbReference type="GO" id="GO:0020037">
    <property type="term" value="F:heme binding"/>
    <property type="evidence" value="ECO:0007669"/>
    <property type="project" value="InterPro"/>
</dbReference>
<dbReference type="PANTHER" id="PTHR47947:SF24">
    <property type="entry name" value="ISOFLAVONE 2'-HYDROXYLASE-LIKE"/>
    <property type="match status" value="1"/>
</dbReference>